<keyword evidence="3" id="KW-1134">Transmembrane beta strand</keyword>
<dbReference type="EMBL" id="AP024702">
    <property type="protein sequence ID" value="BCX50212.1"/>
    <property type="molecule type" value="Genomic_DNA"/>
</dbReference>
<protein>
    <submittedName>
        <fullName evidence="9">OmpP1/FadL/TodX family outer membrane transporter</fullName>
    </submittedName>
</protein>
<evidence type="ECO:0000256" key="5">
    <source>
        <dbReference type="ARBA" id="ARBA00022729"/>
    </source>
</evidence>
<evidence type="ECO:0000313" key="10">
    <source>
        <dbReference type="Proteomes" id="UP001374893"/>
    </source>
</evidence>
<evidence type="ECO:0000256" key="1">
    <source>
        <dbReference type="ARBA" id="ARBA00004571"/>
    </source>
</evidence>
<evidence type="ECO:0000256" key="7">
    <source>
        <dbReference type="ARBA" id="ARBA00023237"/>
    </source>
</evidence>
<comment type="similarity">
    <text evidence="2">Belongs to the OmpP1/FadL family.</text>
</comment>
<evidence type="ECO:0000256" key="8">
    <source>
        <dbReference type="SAM" id="SignalP"/>
    </source>
</evidence>
<dbReference type="RefSeq" id="WP_338687167.1">
    <property type="nucleotide sequence ID" value="NZ_AP024702.1"/>
</dbReference>
<dbReference type="InterPro" id="IPR005017">
    <property type="entry name" value="OMPP1/FadL/TodX"/>
</dbReference>
<keyword evidence="4" id="KW-0812">Transmembrane</keyword>
<evidence type="ECO:0000256" key="3">
    <source>
        <dbReference type="ARBA" id="ARBA00022452"/>
    </source>
</evidence>
<accession>A0ABN6HD24</accession>
<dbReference type="Gene3D" id="2.40.160.60">
    <property type="entry name" value="Outer membrane protein transport protein (OMPP1/FadL/TodX)"/>
    <property type="match status" value="1"/>
</dbReference>
<dbReference type="PANTHER" id="PTHR35093">
    <property type="entry name" value="OUTER MEMBRANE PROTEIN NMB0088-RELATED"/>
    <property type="match status" value="1"/>
</dbReference>
<comment type="subcellular location">
    <subcellularLocation>
        <location evidence="1">Cell outer membrane</location>
        <topology evidence="1">Multi-pass membrane protein</topology>
    </subcellularLocation>
</comment>
<keyword evidence="5 8" id="KW-0732">Signal</keyword>
<dbReference type="Proteomes" id="UP001374893">
    <property type="component" value="Chromosome"/>
</dbReference>
<evidence type="ECO:0000256" key="4">
    <source>
        <dbReference type="ARBA" id="ARBA00022692"/>
    </source>
</evidence>
<dbReference type="SUPFAM" id="SSF56935">
    <property type="entry name" value="Porins"/>
    <property type="match status" value="1"/>
</dbReference>
<evidence type="ECO:0000256" key="2">
    <source>
        <dbReference type="ARBA" id="ARBA00008163"/>
    </source>
</evidence>
<name>A0ABN6HD24_9BACT</name>
<sequence>MKTPLPLALSVSLLLIPTADATGLFRNGSGARSTGLAGTSVAGAEGPLGAMWGNPAALTRIDQPTFELGYFGAYAHGDFTNAVNGSVGIDTHDGHGAEIAYAHPFASGRGTLGFSVIPETALLGDWSYIDAPGGLDGTVSYGFQRHRSEFVAVRTAVGIGWKVTDRLSIGGSAGLVYDRIELTVPFIFQSTPGVAGFKTLLDLETEGFSGNADIGLLYQVTDDIDFGIRYRTTTTLSSEGTATGNASAQLAALGAMLPRTDFGYQAKVALRLPDILSAGLVWRACDDFRLMFQTDWIPWSDHFERMRVQLAGGTNPGLGLPNAVDYVPLSWKDRFTYRLGAEYDLGACWQLRAGYIYSPSAISTAYVTPLNGAIAEHTATVGVGYRQPAWSVDFGYQLDFRSTEKVGTSGYRAGEYSNSKLSLLTHWWVLSGTCRF</sequence>
<evidence type="ECO:0000313" key="9">
    <source>
        <dbReference type="EMBL" id="BCX50212.1"/>
    </source>
</evidence>
<proteinExistence type="inferred from homology"/>
<evidence type="ECO:0000256" key="6">
    <source>
        <dbReference type="ARBA" id="ARBA00023136"/>
    </source>
</evidence>
<feature type="chain" id="PRO_5045319265" evidence="8">
    <location>
        <begin position="22"/>
        <end position="436"/>
    </location>
</feature>
<keyword evidence="6" id="KW-0472">Membrane</keyword>
<keyword evidence="7" id="KW-0998">Cell outer membrane</keyword>
<dbReference type="Pfam" id="PF03349">
    <property type="entry name" value="Toluene_X"/>
    <property type="match status" value="1"/>
</dbReference>
<dbReference type="PANTHER" id="PTHR35093:SF8">
    <property type="entry name" value="OUTER MEMBRANE PROTEIN NMB0088-RELATED"/>
    <property type="match status" value="1"/>
</dbReference>
<feature type="signal peptide" evidence="8">
    <location>
        <begin position="1"/>
        <end position="21"/>
    </location>
</feature>
<keyword evidence="10" id="KW-1185">Reference proteome</keyword>
<gene>
    <name evidence="9" type="ORF">HAHE_41200</name>
</gene>
<organism evidence="9 10">
    <name type="scientific">Haloferula helveola</name>
    <dbReference type="NCBI Taxonomy" id="490095"/>
    <lineage>
        <taxon>Bacteria</taxon>
        <taxon>Pseudomonadati</taxon>
        <taxon>Verrucomicrobiota</taxon>
        <taxon>Verrucomicrobiia</taxon>
        <taxon>Verrucomicrobiales</taxon>
        <taxon>Verrucomicrobiaceae</taxon>
        <taxon>Haloferula</taxon>
    </lineage>
</organism>
<reference evidence="9 10" key="1">
    <citation type="submission" date="2021-06" db="EMBL/GenBank/DDBJ databases">
        <title>Complete genome of Haloferula helveola possessing various polysaccharide degrading enzymes.</title>
        <authorList>
            <person name="Takami H."/>
            <person name="Huang C."/>
            <person name="Hamasaki K."/>
        </authorList>
    </citation>
    <scope>NUCLEOTIDE SEQUENCE [LARGE SCALE GENOMIC DNA]</scope>
    <source>
        <strain evidence="9 10">CN-1</strain>
    </source>
</reference>